<dbReference type="GO" id="GO:0005524">
    <property type="term" value="F:ATP binding"/>
    <property type="evidence" value="ECO:0007669"/>
    <property type="project" value="UniProtKB-UniRule"/>
</dbReference>
<comment type="subcellular location">
    <subcellularLocation>
        <location evidence="1">Cytoplasm</location>
        <location evidence="1">Cytoskeleton</location>
    </subcellularLocation>
</comment>
<keyword evidence="3 5" id="KW-0067">ATP-binding</keyword>
<feature type="binding site" evidence="5">
    <location>
        <begin position="289"/>
        <end position="296"/>
    </location>
    <ligand>
        <name>ATP</name>
        <dbReference type="ChEBI" id="CHEBI:30616"/>
    </ligand>
</feature>
<dbReference type="CDD" id="cd00106">
    <property type="entry name" value="KISc"/>
    <property type="match status" value="1"/>
</dbReference>
<dbReference type="GO" id="GO:0005874">
    <property type="term" value="C:microtubule"/>
    <property type="evidence" value="ECO:0007669"/>
    <property type="project" value="UniProtKB-KW"/>
</dbReference>
<feature type="region of interest" description="Disordered" evidence="8">
    <location>
        <begin position="1"/>
        <end position="119"/>
    </location>
</feature>
<dbReference type="PANTHER" id="PTHR47972">
    <property type="entry name" value="KINESIN-LIKE PROTEIN KLP-3"/>
    <property type="match status" value="1"/>
</dbReference>
<dbReference type="SUPFAM" id="SSF52540">
    <property type="entry name" value="P-loop containing nucleoside triphosphate hydrolases"/>
    <property type="match status" value="1"/>
</dbReference>
<keyword evidence="4" id="KW-0963">Cytoplasm</keyword>
<proteinExistence type="inferred from homology"/>
<dbReference type="Pfam" id="PF00225">
    <property type="entry name" value="Kinesin"/>
    <property type="match status" value="1"/>
</dbReference>
<evidence type="ECO:0000313" key="11">
    <source>
        <dbReference type="Proteomes" id="UP001152747"/>
    </source>
</evidence>
<evidence type="ECO:0000256" key="4">
    <source>
        <dbReference type="ARBA" id="ARBA00023212"/>
    </source>
</evidence>
<evidence type="ECO:0000256" key="8">
    <source>
        <dbReference type="SAM" id="MobiDB-lite"/>
    </source>
</evidence>
<dbReference type="SMART" id="SM00129">
    <property type="entry name" value="KISc"/>
    <property type="match status" value="1"/>
</dbReference>
<evidence type="ECO:0000256" key="2">
    <source>
        <dbReference type="ARBA" id="ARBA00022741"/>
    </source>
</evidence>
<evidence type="ECO:0000259" key="9">
    <source>
        <dbReference type="PROSITE" id="PS50067"/>
    </source>
</evidence>
<dbReference type="PRINTS" id="PR00380">
    <property type="entry name" value="KINESINHEAVY"/>
</dbReference>
<dbReference type="Gene3D" id="3.40.850.10">
    <property type="entry name" value="Kinesin motor domain"/>
    <property type="match status" value="1"/>
</dbReference>
<evidence type="ECO:0000313" key="10">
    <source>
        <dbReference type="EMBL" id="CAI5444958.1"/>
    </source>
</evidence>
<keyword evidence="2 5" id="KW-0547">Nucleotide-binding</keyword>
<accession>A0A9P1II71</accession>
<dbReference type="GO" id="GO:0007018">
    <property type="term" value="P:microtubule-based movement"/>
    <property type="evidence" value="ECO:0007669"/>
    <property type="project" value="InterPro"/>
</dbReference>
<feature type="compositionally biased region" description="Polar residues" evidence="8">
    <location>
        <begin position="64"/>
        <end position="83"/>
    </location>
</feature>
<keyword evidence="5 6" id="KW-0505">Motor protein</keyword>
<feature type="compositionally biased region" description="Low complexity" evidence="8">
    <location>
        <begin position="27"/>
        <end position="47"/>
    </location>
</feature>
<name>A0A9P1II71_9PELO</name>
<dbReference type="PROSITE" id="PS00411">
    <property type="entry name" value="KINESIN_MOTOR_1"/>
    <property type="match status" value="1"/>
</dbReference>
<gene>
    <name evidence="10" type="ORF">CAMP_LOCUS7595</name>
</gene>
<dbReference type="InterPro" id="IPR027417">
    <property type="entry name" value="P-loop_NTPase"/>
</dbReference>
<dbReference type="AlphaFoldDB" id="A0A9P1II71"/>
<protein>
    <recommendedName>
        <fullName evidence="6">Kinesin-like protein</fullName>
    </recommendedName>
</protein>
<dbReference type="GO" id="GO:0003777">
    <property type="term" value="F:microtubule motor activity"/>
    <property type="evidence" value="ECO:0007669"/>
    <property type="project" value="InterPro"/>
</dbReference>
<reference evidence="10" key="1">
    <citation type="submission" date="2022-11" db="EMBL/GenBank/DDBJ databases">
        <authorList>
            <person name="Kikuchi T."/>
        </authorList>
    </citation>
    <scope>NUCLEOTIDE SEQUENCE</scope>
    <source>
        <strain evidence="10">PS1010</strain>
    </source>
</reference>
<dbReference type="OrthoDB" id="3176171at2759"/>
<evidence type="ECO:0000256" key="1">
    <source>
        <dbReference type="ARBA" id="ARBA00004245"/>
    </source>
</evidence>
<evidence type="ECO:0000256" key="3">
    <source>
        <dbReference type="ARBA" id="ARBA00022840"/>
    </source>
</evidence>
<dbReference type="InterPro" id="IPR001752">
    <property type="entry name" value="Kinesin_motor_dom"/>
</dbReference>
<keyword evidence="6" id="KW-0493">Microtubule</keyword>
<keyword evidence="4" id="KW-0206">Cytoskeleton</keyword>
<dbReference type="InterPro" id="IPR027640">
    <property type="entry name" value="Kinesin-like_fam"/>
</dbReference>
<dbReference type="PANTHER" id="PTHR47972:SF28">
    <property type="entry name" value="KINESIN-LIKE PROTEIN KLP-3"/>
    <property type="match status" value="1"/>
</dbReference>
<dbReference type="InterPro" id="IPR036961">
    <property type="entry name" value="Kinesin_motor_dom_sf"/>
</dbReference>
<comment type="caution">
    <text evidence="10">The sequence shown here is derived from an EMBL/GenBank/DDBJ whole genome shotgun (WGS) entry which is preliminary data.</text>
</comment>
<comment type="similarity">
    <text evidence="5 6">Belongs to the TRAFAC class myosin-kinesin ATPase superfamily. Kinesin family.</text>
</comment>
<feature type="domain" description="Kinesin motor" evidence="9">
    <location>
        <begin position="214"/>
        <end position="529"/>
    </location>
</feature>
<keyword evidence="11" id="KW-1185">Reference proteome</keyword>
<dbReference type="PROSITE" id="PS50067">
    <property type="entry name" value="KINESIN_MOTOR_2"/>
    <property type="match status" value="1"/>
</dbReference>
<dbReference type="EMBL" id="CANHGI010000003">
    <property type="protein sequence ID" value="CAI5444958.1"/>
    <property type="molecule type" value="Genomic_DNA"/>
</dbReference>
<evidence type="ECO:0000256" key="7">
    <source>
        <dbReference type="SAM" id="Coils"/>
    </source>
</evidence>
<evidence type="ECO:0000256" key="6">
    <source>
        <dbReference type="RuleBase" id="RU000394"/>
    </source>
</evidence>
<sequence length="548" mass="60831">MSSRVPSPAVRAASQLKRRSISKLQGAPPTKTAARATAPTTSTTRRAALTERSLNCPLPDRSNGRVTTLGGVTSSKATRTSATPILPPRSSLASTRPATGSRINSRAPTPTKEAAENERLRDQVKLMQSTQETQTVMMEMLKEKADMLQNQLTMMSSQLEMEKMKNQTMAMKLETAANEIGEKSTSLNDAREQLEEKDATLRRLHNDVVDLRGQIRVSIRVRPKLSFEDGSSTAIQYPNRNAIAFDQKQSFEFENVFTEVFSQKDVFASVKELILSCLHGYNVSLIAFGQTGSGKTYTMRGGSEDKEEHGVIPRSVSFLFEESKKLESLGWRFEFLMSFIEIYNNEPFDLLNKHQKLKIRLASNSVELDGLTEHTVVKKSDVNRLLEMADSNRKTAATKCNAHSSRSHAIFQWTVKAEQEKTGISTTSVLKLVDLAGSERAKESGVVGDRFQEMTHINQSLSCLQKCISLQRSKAAHVPYRDTKLTQCLKDCLGGGSSKTMVIVNINPCDENVNESKRSCEFAAKMRETKIGAAVQQRDLNSTKTSCK</sequence>
<feature type="compositionally biased region" description="Polar residues" evidence="8">
    <location>
        <begin position="91"/>
        <end position="108"/>
    </location>
</feature>
<feature type="coiled-coil region" evidence="7">
    <location>
        <begin position="138"/>
        <end position="214"/>
    </location>
</feature>
<evidence type="ECO:0000256" key="5">
    <source>
        <dbReference type="PROSITE-ProRule" id="PRU00283"/>
    </source>
</evidence>
<organism evidence="10 11">
    <name type="scientific">Caenorhabditis angaria</name>
    <dbReference type="NCBI Taxonomy" id="860376"/>
    <lineage>
        <taxon>Eukaryota</taxon>
        <taxon>Metazoa</taxon>
        <taxon>Ecdysozoa</taxon>
        <taxon>Nematoda</taxon>
        <taxon>Chromadorea</taxon>
        <taxon>Rhabditida</taxon>
        <taxon>Rhabditina</taxon>
        <taxon>Rhabditomorpha</taxon>
        <taxon>Rhabditoidea</taxon>
        <taxon>Rhabditidae</taxon>
        <taxon>Peloderinae</taxon>
        <taxon>Caenorhabditis</taxon>
    </lineage>
</organism>
<keyword evidence="7" id="KW-0175">Coiled coil</keyword>
<dbReference type="InterPro" id="IPR019821">
    <property type="entry name" value="Kinesin_motor_CS"/>
</dbReference>
<dbReference type="Proteomes" id="UP001152747">
    <property type="component" value="Unassembled WGS sequence"/>
</dbReference>
<dbReference type="GO" id="GO:0008017">
    <property type="term" value="F:microtubule binding"/>
    <property type="evidence" value="ECO:0007669"/>
    <property type="project" value="InterPro"/>
</dbReference>